<evidence type="ECO:0000313" key="2">
    <source>
        <dbReference type="Proteomes" id="UP000297703"/>
    </source>
</evidence>
<evidence type="ECO:0000313" key="1">
    <source>
        <dbReference type="EMBL" id="TFK00301.1"/>
    </source>
</evidence>
<accession>A0A4D9DRW7</accession>
<comment type="caution">
    <text evidence="1">The sequence shown here is derived from an EMBL/GenBank/DDBJ whole genome shotgun (WGS) entry which is preliminary data.</text>
</comment>
<gene>
    <name evidence="1" type="ORF">DR999_PMT17573</name>
</gene>
<keyword evidence="2" id="KW-1185">Reference proteome</keyword>
<keyword evidence="1" id="KW-0378">Hydrolase</keyword>
<protein>
    <submittedName>
        <fullName evidence="1">Ubiquitin carboxyl-terminal hydrolase 47-like</fullName>
    </submittedName>
</protein>
<dbReference type="Proteomes" id="UP000297703">
    <property type="component" value="Unassembled WGS sequence"/>
</dbReference>
<dbReference type="EMBL" id="QXTE01000274">
    <property type="protein sequence ID" value="TFK00301.1"/>
    <property type="molecule type" value="Genomic_DNA"/>
</dbReference>
<dbReference type="GO" id="GO:0016787">
    <property type="term" value="F:hydrolase activity"/>
    <property type="evidence" value="ECO:0007669"/>
    <property type="project" value="UniProtKB-KW"/>
</dbReference>
<name>A0A4D9DRW7_9SAUR</name>
<reference evidence="1 2" key="2">
    <citation type="submission" date="2019-04" db="EMBL/GenBank/DDBJ databases">
        <title>The genome sequence of big-headed turtle.</title>
        <authorList>
            <person name="Gong S."/>
        </authorList>
    </citation>
    <scope>NUCLEOTIDE SEQUENCE [LARGE SCALE GENOMIC DNA]</scope>
    <source>
        <strain evidence="1">DO16091913</strain>
        <tissue evidence="1">Muscle</tissue>
    </source>
</reference>
<reference evidence="1 2" key="1">
    <citation type="submission" date="2019-04" db="EMBL/GenBank/DDBJ databases">
        <title>Draft genome of the big-headed turtle Platysternon megacephalum.</title>
        <authorList>
            <person name="Gong S."/>
        </authorList>
    </citation>
    <scope>NUCLEOTIDE SEQUENCE [LARGE SCALE GENOMIC DNA]</scope>
    <source>
        <strain evidence="1">DO16091913</strain>
        <tissue evidence="1">Muscle</tissue>
    </source>
</reference>
<organism evidence="1 2">
    <name type="scientific">Platysternon megacephalum</name>
    <name type="common">big-headed turtle</name>
    <dbReference type="NCBI Taxonomy" id="55544"/>
    <lineage>
        <taxon>Eukaryota</taxon>
        <taxon>Metazoa</taxon>
        <taxon>Chordata</taxon>
        <taxon>Craniata</taxon>
        <taxon>Vertebrata</taxon>
        <taxon>Euteleostomi</taxon>
        <taxon>Archelosauria</taxon>
        <taxon>Testudinata</taxon>
        <taxon>Testudines</taxon>
        <taxon>Cryptodira</taxon>
        <taxon>Durocryptodira</taxon>
        <taxon>Testudinoidea</taxon>
        <taxon>Platysternidae</taxon>
        <taxon>Platysternon</taxon>
    </lineage>
</organism>
<sequence>MLDHGWEGEERSGEPELRHNRSFTGVTLYHWHQLGLLLWPHKQSSDGMETQAQCQRTDNHQQCAIARMVGSDLPSHRKPAVGKIITRNSSEFTTIPPLR</sequence>
<proteinExistence type="predicted"/>
<dbReference type="AlphaFoldDB" id="A0A4D9DRW7"/>